<feature type="transmembrane region" description="Helical" evidence="8">
    <location>
        <begin position="722"/>
        <end position="745"/>
    </location>
</feature>
<comment type="subcellular location">
    <subcellularLocation>
        <location evidence="1">Cell membrane</location>
        <topology evidence="1">Multi-pass membrane protein</topology>
    </subcellularLocation>
</comment>
<dbReference type="InterPro" id="IPR028098">
    <property type="entry name" value="Glyco_trans_4-like_N"/>
</dbReference>
<feature type="transmembrane region" description="Helical" evidence="8">
    <location>
        <begin position="674"/>
        <end position="692"/>
    </location>
</feature>
<dbReference type="InterPro" id="IPR050194">
    <property type="entry name" value="Glycosyltransferase_grp1"/>
</dbReference>
<dbReference type="GO" id="GO:0005886">
    <property type="term" value="C:plasma membrane"/>
    <property type="evidence" value="ECO:0007669"/>
    <property type="project" value="UniProtKB-SubCell"/>
</dbReference>
<dbReference type="PANTHER" id="PTHR45947">
    <property type="entry name" value="SULFOQUINOVOSYL TRANSFERASE SQD2"/>
    <property type="match status" value="1"/>
</dbReference>
<evidence type="ECO:0000313" key="11">
    <source>
        <dbReference type="EMBL" id="QEC50195.1"/>
    </source>
</evidence>
<evidence type="ECO:0000313" key="12">
    <source>
        <dbReference type="Proteomes" id="UP000321805"/>
    </source>
</evidence>
<dbReference type="OrthoDB" id="5240531at2"/>
<dbReference type="InterPro" id="IPR001296">
    <property type="entry name" value="Glyco_trans_1"/>
</dbReference>
<accession>A0A5B8UAX8</accession>
<evidence type="ECO:0000256" key="8">
    <source>
        <dbReference type="SAM" id="Phobius"/>
    </source>
</evidence>
<keyword evidence="12" id="KW-1185">Reference proteome</keyword>
<feature type="domain" description="Glycosyltransferase subfamily 4-like N-terminal" evidence="10">
    <location>
        <begin position="14"/>
        <end position="187"/>
    </location>
</feature>
<evidence type="ECO:0000259" key="10">
    <source>
        <dbReference type="Pfam" id="PF13439"/>
    </source>
</evidence>
<dbReference type="EMBL" id="CP042430">
    <property type="protein sequence ID" value="QEC50195.1"/>
    <property type="molecule type" value="Genomic_DNA"/>
</dbReference>
<evidence type="ECO:0000256" key="4">
    <source>
        <dbReference type="ARBA" id="ARBA00022679"/>
    </source>
</evidence>
<dbReference type="GO" id="GO:0016757">
    <property type="term" value="F:glycosyltransferase activity"/>
    <property type="evidence" value="ECO:0007669"/>
    <property type="project" value="UniProtKB-KW"/>
</dbReference>
<feature type="transmembrane region" description="Helical" evidence="8">
    <location>
        <begin position="507"/>
        <end position="526"/>
    </location>
</feature>
<dbReference type="KEGG" id="bsol:FSW04_23180"/>
<keyword evidence="3" id="KW-0328">Glycosyltransferase</keyword>
<keyword evidence="4 11" id="KW-0808">Transferase</keyword>
<dbReference type="SUPFAM" id="SSF53756">
    <property type="entry name" value="UDP-Glycosyltransferase/glycogen phosphorylase"/>
    <property type="match status" value="1"/>
</dbReference>
<dbReference type="Proteomes" id="UP000321805">
    <property type="component" value="Chromosome"/>
</dbReference>
<evidence type="ECO:0000256" key="5">
    <source>
        <dbReference type="ARBA" id="ARBA00022692"/>
    </source>
</evidence>
<dbReference type="RefSeq" id="WP_146922569.1">
    <property type="nucleotide sequence ID" value="NZ_CP042430.1"/>
</dbReference>
<feature type="domain" description="Glycosyl transferase family 1" evidence="9">
    <location>
        <begin position="201"/>
        <end position="356"/>
    </location>
</feature>
<proteinExistence type="predicted"/>
<feature type="transmembrane region" description="Helical" evidence="8">
    <location>
        <begin position="645"/>
        <end position="668"/>
    </location>
</feature>
<evidence type="ECO:0000256" key="2">
    <source>
        <dbReference type="ARBA" id="ARBA00022475"/>
    </source>
</evidence>
<protein>
    <submittedName>
        <fullName evidence="11">Glycosyltransferase</fullName>
    </submittedName>
</protein>
<sequence length="781" mass="82770">MRIALVSPYSWTYPGGVTRHIEALQGQFEALGHDVRVLAPVDPPDRRSARMHHGAVPQDRDLPDWLVPLGRTVGFGANGAVSNLSAGAAGVRDLRRELRHGGYDVIHLHEPVAPTLSWDALTSIQGTPLVGTFHCYSANALSNGIAVAMGARRRLNRLHVRIAVSEAAAWTGERFYGGRYRIIPNGVAVPDTLEHVAPDQGPPTPPLRVAFVGQAVERKGLPVLLRAFEALREHVPAELTLIGATPDEVEPLLLDGREGITVLGKVDDATKVAALRRADVLAAPSLGGESFGMVLTEAFAAGTPVVASDIAGYRGVVRDGVDGILVPRGDAAALGATLRELALDPPRRAALAANAFESAHRYAWPRVAAEVLGAYEDAIAVGEPAGAVHRAGVRLGAMPADLLPRVPARRLATIEPPRPRTERRPAVALLRRAILLVLGAAVAAGSFLALQRMGIDRIGRSLLQATPIWVLVALALMCASMAVRAVAWTAILRAAMPASPRPRLRDALQGTMIGVLMSATLPARLGEPARAMIVARRLGRPREGLPVVLGTIVSQALLNIFALALLGAIMFESVPVFHHRQGGLVAFAALPLVILATVLGAPALLREGLRARSTRIRRWARGARETTRQVRDGLEVFRQVRLGSVAIATQLAAWAIQWLSCYVLLVAFGLDDRAGIGAAAAVLFAVNVSAVLPATPSNLGVFQAACVFVLHKGYGVSAEDALGYGIILQAVEIATAFVMGVPALLGEGVSWKDVRLRAMHASPVELPPLPHRRGEAADVEA</sequence>
<evidence type="ECO:0000256" key="7">
    <source>
        <dbReference type="ARBA" id="ARBA00023136"/>
    </source>
</evidence>
<dbReference type="PANTHER" id="PTHR45947:SF3">
    <property type="entry name" value="SULFOQUINOVOSYL TRANSFERASE SQD2"/>
    <property type="match status" value="1"/>
</dbReference>
<dbReference type="GO" id="GO:1901137">
    <property type="term" value="P:carbohydrate derivative biosynthetic process"/>
    <property type="evidence" value="ECO:0007669"/>
    <property type="project" value="UniProtKB-ARBA"/>
</dbReference>
<reference evidence="11 12" key="1">
    <citation type="journal article" date="2018" name="J. Microbiol.">
        <title>Baekduia soli gen. nov., sp. nov., a novel bacterium isolated from the soil of Baekdu Mountain and proposal of a novel family name, Baekduiaceae fam. nov.</title>
        <authorList>
            <person name="An D.S."/>
            <person name="Siddiqi M.Z."/>
            <person name="Kim K.H."/>
            <person name="Yu H.S."/>
            <person name="Im W.T."/>
        </authorList>
    </citation>
    <scope>NUCLEOTIDE SEQUENCE [LARGE SCALE GENOMIC DNA]</scope>
    <source>
        <strain evidence="11 12">BR7-21</strain>
    </source>
</reference>
<evidence type="ECO:0000259" key="9">
    <source>
        <dbReference type="Pfam" id="PF00534"/>
    </source>
</evidence>
<evidence type="ECO:0000256" key="6">
    <source>
        <dbReference type="ARBA" id="ARBA00022989"/>
    </source>
</evidence>
<dbReference type="Gene3D" id="3.40.50.2000">
    <property type="entry name" value="Glycogen Phosphorylase B"/>
    <property type="match status" value="2"/>
</dbReference>
<keyword evidence="2" id="KW-1003">Cell membrane</keyword>
<keyword evidence="5 8" id="KW-0812">Transmembrane</keyword>
<name>A0A5B8UAX8_9ACTN</name>
<dbReference type="Pfam" id="PF00534">
    <property type="entry name" value="Glycos_transf_1"/>
    <property type="match status" value="1"/>
</dbReference>
<gene>
    <name evidence="11" type="ORF">FSW04_23180</name>
</gene>
<feature type="transmembrane region" description="Helical" evidence="8">
    <location>
        <begin position="429"/>
        <end position="450"/>
    </location>
</feature>
<dbReference type="Pfam" id="PF03706">
    <property type="entry name" value="LPG_synthase_TM"/>
    <property type="match status" value="1"/>
</dbReference>
<feature type="transmembrane region" description="Helical" evidence="8">
    <location>
        <begin position="462"/>
        <end position="487"/>
    </location>
</feature>
<evidence type="ECO:0000256" key="1">
    <source>
        <dbReference type="ARBA" id="ARBA00004651"/>
    </source>
</evidence>
<dbReference type="CDD" id="cd03801">
    <property type="entry name" value="GT4_PimA-like"/>
    <property type="match status" value="1"/>
</dbReference>
<feature type="transmembrane region" description="Helical" evidence="8">
    <location>
        <begin position="583"/>
        <end position="605"/>
    </location>
</feature>
<dbReference type="InterPro" id="IPR022791">
    <property type="entry name" value="L-PG_synthase/AglD"/>
</dbReference>
<dbReference type="Pfam" id="PF13439">
    <property type="entry name" value="Glyco_transf_4"/>
    <property type="match status" value="1"/>
</dbReference>
<dbReference type="AlphaFoldDB" id="A0A5B8UAX8"/>
<feature type="transmembrane region" description="Helical" evidence="8">
    <location>
        <begin position="547"/>
        <end position="571"/>
    </location>
</feature>
<evidence type="ECO:0000256" key="3">
    <source>
        <dbReference type="ARBA" id="ARBA00022676"/>
    </source>
</evidence>
<keyword evidence="7 8" id="KW-0472">Membrane</keyword>
<organism evidence="11 12">
    <name type="scientific">Baekduia soli</name>
    <dbReference type="NCBI Taxonomy" id="496014"/>
    <lineage>
        <taxon>Bacteria</taxon>
        <taxon>Bacillati</taxon>
        <taxon>Actinomycetota</taxon>
        <taxon>Thermoleophilia</taxon>
        <taxon>Solirubrobacterales</taxon>
        <taxon>Baekduiaceae</taxon>
        <taxon>Baekduia</taxon>
    </lineage>
</organism>
<keyword evidence="6 8" id="KW-1133">Transmembrane helix</keyword>